<dbReference type="Ensembl" id="ENSLLET00000031283.1">
    <property type="protein sequence ID" value="ENSLLEP00000030121.1"/>
    <property type="gene ID" value="ENSLLEG00000019102.1"/>
</dbReference>
<reference evidence="10" key="2">
    <citation type="submission" date="2025-09" db="UniProtKB">
        <authorList>
            <consortium name="Ensembl"/>
        </authorList>
    </citation>
    <scope>IDENTIFICATION</scope>
</reference>
<comment type="similarity">
    <text evidence="2">Belongs to the UDP-glycosyltransferase family.</text>
</comment>
<evidence type="ECO:0000313" key="10">
    <source>
        <dbReference type="Ensembl" id="ENSLLEP00000030121.1"/>
    </source>
</evidence>
<keyword evidence="7" id="KW-0732">Signal</keyword>
<dbReference type="InterPro" id="IPR002213">
    <property type="entry name" value="UDP_glucos_trans"/>
</dbReference>
<sequence length="329" mass="37096">LSTYTSMCPLSCVLCSETSAILIPSNIRILVAAGKLLVVPADGSHWLSMHSVVELLIERGHHVVVVAPESNMNLNTSHRYEMKTYPVTVSKQQLKNHFQSLSCELFTQRTFLEKIKKHRELLNEVGDIMINICTCMLNNDHLMQTLKESYFDAVFTDPILPCGQILAELLSVPSVFFLREVPCHLDAEATLCPLPLSYVPRFFTGLTDRMTFFERLGNLLIDRTMNVHCGVVYSRFQRLISQILQRDLSVSEILSHGSIWLLRQDFVLQFPKPIMPNMIFIGGINCDQGKPLAQVGIKIFCYTQYIGGYLLSTAVAEMLSVVANSGKRH</sequence>
<protein>
    <recommendedName>
        <fullName evidence="3">glucuronosyltransferase</fullName>
        <ecNumber evidence="3">2.4.1.17</ecNumber>
    </recommendedName>
</protein>
<keyword evidence="4" id="KW-0328">Glycosyltransferase</keyword>
<dbReference type="AlphaFoldDB" id="A0A8C5WDI2"/>
<evidence type="ECO:0000256" key="6">
    <source>
        <dbReference type="ARBA" id="ARBA00022692"/>
    </source>
</evidence>
<evidence type="ECO:0000256" key="9">
    <source>
        <dbReference type="ARBA" id="ARBA00023180"/>
    </source>
</evidence>
<dbReference type="Pfam" id="PF00201">
    <property type="entry name" value="UDPGT"/>
    <property type="match status" value="1"/>
</dbReference>
<evidence type="ECO:0000256" key="4">
    <source>
        <dbReference type="ARBA" id="ARBA00022676"/>
    </source>
</evidence>
<keyword evidence="5" id="KW-0808">Transferase</keyword>
<dbReference type="Gene3D" id="3.40.50.2000">
    <property type="entry name" value="Glycogen Phosphorylase B"/>
    <property type="match status" value="1"/>
</dbReference>
<reference evidence="10" key="1">
    <citation type="submission" date="2025-08" db="UniProtKB">
        <authorList>
            <consortium name="Ensembl"/>
        </authorList>
    </citation>
    <scope>IDENTIFICATION</scope>
</reference>
<evidence type="ECO:0000256" key="7">
    <source>
        <dbReference type="ARBA" id="ARBA00022729"/>
    </source>
</evidence>
<dbReference type="PANTHER" id="PTHR48043:SF161">
    <property type="entry name" value="UDP GLUCURONOSYLTRANSFERASE FAMILY 1 MEMBER A1"/>
    <property type="match status" value="1"/>
</dbReference>
<evidence type="ECO:0000256" key="8">
    <source>
        <dbReference type="ARBA" id="ARBA00022989"/>
    </source>
</evidence>
<name>A0A8C5WDI2_9ANUR</name>
<evidence type="ECO:0000256" key="5">
    <source>
        <dbReference type="ARBA" id="ARBA00022679"/>
    </source>
</evidence>
<dbReference type="OrthoDB" id="5835829at2759"/>
<dbReference type="InterPro" id="IPR050271">
    <property type="entry name" value="UDP-glycosyltransferase"/>
</dbReference>
<dbReference type="GO" id="GO:0016020">
    <property type="term" value="C:membrane"/>
    <property type="evidence" value="ECO:0007669"/>
    <property type="project" value="UniProtKB-SubCell"/>
</dbReference>
<organism evidence="10 11">
    <name type="scientific">Leptobrachium leishanense</name>
    <name type="common">Leishan spiny toad</name>
    <dbReference type="NCBI Taxonomy" id="445787"/>
    <lineage>
        <taxon>Eukaryota</taxon>
        <taxon>Metazoa</taxon>
        <taxon>Chordata</taxon>
        <taxon>Craniata</taxon>
        <taxon>Vertebrata</taxon>
        <taxon>Euteleostomi</taxon>
        <taxon>Amphibia</taxon>
        <taxon>Batrachia</taxon>
        <taxon>Anura</taxon>
        <taxon>Pelobatoidea</taxon>
        <taxon>Megophryidae</taxon>
        <taxon>Leptobrachium</taxon>
    </lineage>
</organism>
<keyword evidence="8" id="KW-0472">Membrane</keyword>
<keyword evidence="6" id="KW-0812">Transmembrane</keyword>
<dbReference type="FunFam" id="3.40.50.2000:FF:000066">
    <property type="entry name" value="UDP-glucuronosyltransferase 1-1"/>
    <property type="match status" value="1"/>
</dbReference>
<dbReference type="Proteomes" id="UP000694569">
    <property type="component" value="Unplaced"/>
</dbReference>
<dbReference type="PANTHER" id="PTHR48043">
    <property type="entry name" value="EG:EG0003.4 PROTEIN-RELATED"/>
    <property type="match status" value="1"/>
</dbReference>
<dbReference type="SUPFAM" id="SSF53756">
    <property type="entry name" value="UDP-Glycosyltransferase/glycogen phosphorylase"/>
    <property type="match status" value="1"/>
</dbReference>
<keyword evidence="9" id="KW-0325">Glycoprotein</keyword>
<keyword evidence="11" id="KW-1185">Reference proteome</keyword>
<dbReference type="GeneTree" id="ENSGT00940000159677"/>
<evidence type="ECO:0000256" key="2">
    <source>
        <dbReference type="ARBA" id="ARBA00009995"/>
    </source>
</evidence>
<proteinExistence type="inferred from homology"/>
<keyword evidence="8" id="KW-1133">Transmembrane helix</keyword>
<accession>A0A8C5WDI2</accession>
<dbReference type="GO" id="GO:0015020">
    <property type="term" value="F:glucuronosyltransferase activity"/>
    <property type="evidence" value="ECO:0007669"/>
    <property type="project" value="UniProtKB-EC"/>
</dbReference>
<dbReference type="EC" id="2.4.1.17" evidence="3"/>
<evidence type="ECO:0000256" key="1">
    <source>
        <dbReference type="ARBA" id="ARBA00004167"/>
    </source>
</evidence>
<evidence type="ECO:0000313" key="11">
    <source>
        <dbReference type="Proteomes" id="UP000694569"/>
    </source>
</evidence>
<comment type="subcellular location">
    <subcellularLocation>
        <location evidence="1">Membrane</location>
        <topology evidence="1">Single-pass membrane protein</topology>
    </subcellularLocation>
</comment>
<evidence type="ECO:0000256" key="3">
    <source>
        <dbReference type="ARBA" id="ARBA00012544"/>
    </source>
</evidence>